<protein>
    <submittedName>
        <fullName evidence="2">Uncharacterized protein</fullName>
    </submittedName>
</protein>
<accession>A0A4C1XKP4</accession>
<organism evidence="2 3">
    <name type="scientific">Eumeta variegata</name>
    <name type="common">Bagworm moth</name>
    <name type="synonym">Eumeta japonica</name>
    <dbReference type="NCBI Taxonomy" id="151549"/>
    <lineage>
        <taxon>Eukaryota</taxon>
        <taxon>Metazoa</taxon>
        <taxon>Ecdysozoa</taxon>
        <taxon>Arthropoda</taxon>
        <taxon>Hexapoda</taxon>
        <taxon>Insecta</taxon>
        <taxon>Pterygota</taxon>
        <taxon>Neoptera</taxon>
        <taxon>Endopterygota</taxon>
        <taxon>Lepidoptera</taxon>
        <taxon>Glossata</taxon>
        <taxon>Ditrysia</taxon>
        <taxon>Tineoidea</taxon>
        <taxon>Psychidae</taxon>
        <taxon>Oiketicinae</taxon>
        <taxon>Eumeta</taxon>
    </lineage>
</organism>
<sequence length="191" mass="21075">MPMYKVVSRDKQACELPQSKWSTPPMDTRDRRGVTDTGLLGKNSMSYGGENGPMEEEGSDGRGSGPAEAVTSRPYHNITHFCYGYRTTNEIQTRAPPTTCTLHPWAYPVSGLGGASQILLVHTDHRYALVHHLHSMTQRSHNCPNRAVGHDGKFVPILNGVTHDSFPGPGHHPRTTRRVGETSTRVGVIFF</sequence>
<evidence type="ECO:0000313" key="2">
    <source>
        <dbReference type="EMBL" id="GBP62785.1"/>
    </source>
</evidence>
<evidence type="ECO:0000313" key="3">
    <source>
        <dbReference type="Proteomes" id="UP000299102"/>
    </source>
</evidence>
<dbReference type="Proteomes" id="UP000299102">
    <property type="component" value="Unassembled WGS sequence"/>
</dbReference>
<dbReference type="EMBL" id="BGZK01000849">
    <property type="protein sequence ID" value="GBP62785.1"/>
    <property type="molecule type" value="Genomic_DNA"/>
</dbReference>
<proteinExistence type="predicted"/>
<feature type="region of interest" description="Disordered" evidence="1">
    <location>
        <begin position="1"/>
        <end position="71"/>
    </location>
</feature>
<keyword evidence="3" id="KW-1185">Reference proteome</keyword>
<gene>
    <name evidence="2" type="ORF">EVAR_51740_1</name>
</gene>
<reference evidence="2 3" key="1">
    <citation type="journal article" date="2019" name="Commun. Biol.">
        <title>The bagworm genome reveals a unique fibroin gene that provides high tensile strength.</title>
        <authorList>
            <person name="Kono N."/>
            <person name="Nakamura H."/>
            <person name="Ohtoshi R."/>
            <person name="Tomita M."/>
            <person name="Numata K."/>
            <person name="Arakawa K."/>
        </authorList>
    </citation>
    <scope>NUCLEOTIDE SEQUENCE [LARGE SCALE GENOMIC DNA]</scope>
</reference>
<dbReference type="AlphaFoldDB" id="A0A4C1XKP4"/>
<evidence type="ECO:0000256" key="1">
    <source>
        <dbReference type="SAM" id="MobiDB-lite"/>
    </source>
</evidence>
<comment type="caution">
    <text evidence="2">The sequence shown here is derived from an EMBL/GenBank/DDBJ whole genome shotgun (WGS) entry which is preliminary data.</text>
</comment>
<name>A0A4C1XKP4_EUMVA</name>